<gene>
    <name evidence="1" type="ORF">WKR92_12200</name>
</gene>
<comment type="caution">
    <text evidence="1">The sequence shown here is derived from an EMBL/GenBank/DDBJ whole genome shotgun (WGS) entry which is preliminary data.</text>
</comment>
<evidence type="ECO:0000313" key="1">
    <source>
        <dbReference type="EMBL" id="MFB5946590.1"/>
    </source>
</evidence>
<evidence type="ECO:0000313" key="2">
    <source>
        <dbReference type="Proteomes" id="UP001580928"/>
    </source>
</evidence>
<reference evidence="1 2" key="1">
    <citation type="submission" date="2024-04" db="EMBL/GenBank/DDBJ databases">
        <title>Albibacterium profundi sp. nov., isolated from sediment of the Challenger Deep of Mariana Trench.</title>
        <authorList>
            <person name="Wang Y."/>
        </authorList>
    </citation>
    <scope>NUCLEOTIDE SEQUENCE [LARGE SCALE GENOMIC DNA]</scope>
    <source>
        <strain evidence="1 2">RHL897</strain>
    </source>
</reference>
<name>A0ABV5CGR5_9SPHI</name>
<protein>
    <submittedName>
        <fullName evidence="1">Uncharacterized protein</fullName>
    </submittedName>
</protein>
<dbReference type="RefSeq" id="WP_375558120.1">
    <property type="nucleotide sequence ID" value="NZ_JBBVGT010000003.1"/>
</dbReference>
<dbReference type="Proteomes" id="UP001580928">
    <property type="component" value="Unassembled WGS sequence"/>
</dbReference>
<dbReference type="EMBL" id="JBBVGT010000003">
    <property type="protein sequence ID" value="MFB5946590.1"/>
    <property type="molecule type" value="Genomic_DNA"/>
</dbReference>
<sequence length="46" mass="5404">MNEYLVDLNDYWFLGLEKNQVLIHSCNLLAEHSKSLNSSIHILIFQ</sequence>
<keyword evidence="2" id="KW-1185">Reference proteome</keyword>
<accession>A0ABV5CGR5</accession>
<proteinExistence type="predicted"/>
<organism evidence="1 2">
    <name type="scientific">Albibacterium profundi</name>
    <dbReference type="NCBI Taxonomy" id="3134906"/>
    <lineage>
        <taxon>Bacteria</taxon>
        <taxon>Pseudomonadati</taxon>
        <taxon>Bacteroidota</taxon>
        <taxon>Sphingobacteriia</taxon>
        <taxon>Sphingobacteriales</taxon>
        <taxon>Sphingobacteriaceae</taxon>
        <taxon>Albibacterium</taxon>
    </lineage>
</organism>